<dbReference type="EMBL" id="FJUY01000005">
    <property type="protein sequence ID" value="CZT18100.1"/>
    <property type="molecule type" value="Genomic_DNA"/>
</dbReference>
<keyword evidence="3" id="KW-1185">Reference proteome</keyword>
<dbReference type="AlphaFoldDB" id="A0A2D3UY36"/>
<feature type="compositionally biased region" description="Basic and acidic residues" evidence="1">
    <location>
        <begin position="209"/>
        <end position="233"/>
    </location>
</feature>
<dbReference type="GeneID" id="35599125"/>
<feature type="region of interest" description="Disordered" evidence="1">
    <location>
        <begin position="209"/>
        <end position="243"/>
    </location>
</feature>
<organism evidence="2 3">
    <name type="scientific">Ramularia collo-cygni</name>
    <dbReference type="NCBI Taxonomy" id="112498"/>
    <lineage>
        <taxon>Eukaryota</taxon>
        <taxon>Fungi</taxon>
        <taxon>Dikarya</taxon>
        <taxon>Ascomycota</taxon>
        <taxon>Pezizomycotina</taxon>
        <taxon>Dothideomycetes</taxon>
        <taxon>Dothideomycetidae</taxon>
        <taxon>Mycosphaerellales</taxon>
        <taxon>Mycosphaerellaceae</taxon>
        <taxon>Ramularia</taxon>
    </lineage>
</organism>
<sequence>MTPSTDDPEFVSVTIDIPRRHALAIRGTTGTENVESALDLISSTSRAVFKAVKDLPPKAFNVQPPPAPDTVKLEDTYDMPKVPFSIDDDREFAIGVTWVDNLSWYPSSHTPLPCRIPSSWYRRQFEIVATLSTTIQGLAERTAKAMECTLDAQDLISNGMFLWGKRRCSGLRPLPADTMIGTLGMDPTKKPFLDMIVIYDQATRIRLQKERNDGTEFEAARHQSRETPSKDQHTSNVSREPSPSMLRVLVSEPDTGVPIPSVPIPSVTADPESEYAIDVEVLVQRAEPGSALSLCRSSTTISLKQRFNVRRSTTIHSFAQLTADRLGCPLANQLLHFRGKVLWSGSPWYQRPPAGMTLGSLGVIGSERLVEMAVNGGTCSKTG</sequence>
<evidence type="ECO:0008006" key="4">
    <source>
        <dbReference type="Google" id="ProtNLM"/>
    </source>
</evidence>
<dbReference type="InterPro" id="IPR029071">
    <property type="entry name" value="Ubiquitin-like_domsf"/>
</dbReference>
<evidence type="ECO:0000313" key="3">
    <source>
        <dbReference type="Proteomes" id="UP000225277"/>
    </source>
</evidence>
<name>A0A2D3UY36_9PEZI</name>
<evidence type="ECO:0000256" key="1">
    <source>
        <dbReference type="SAM" id="MobiDB-lite"/>
    </source>
</evidence>
<gene>
    <name evidence="2" type="ORF">RCC_03940</name>
</gene>
<dbReference type="SUPFAM" id="SSF54236">
    <property type="entry name" value="Ubiquitin-like"/>
    <property type="match status" value="1"/>
</dbReference>
<accession>A0A2D3UY36</accession>
<reference evidence="2 3" key="1">
    <citation type="submission" date="2016-03" db="EMBL/GenBank/DDBJ databases">
        <authorList>
            <person name="Ploux O."/>
        </authorList>
    </citation>
    <scope>NUCLEOTIDE SEQUENCE [LARGE SCALE GENOMIC DNA]</scope>
    <source>
        <strain evidence="2 3">URUG2</strain>
    </source>
</reference>
<dbReference type="Proteomes" id="UP000225277">
    <property type="component" value="Unassembled WGS sequence"/>
</dbReference>
<proteinExistence type="predicted"/>
<protein>
    <recommendedName>
        <fullName evidence="4">Ubiquitin-like domain-containing protein</fullName>
    </recommendedName>
</protein>
<evidence type="ECO:0000313" key="2">
    <source>
        <dbReference type="EMBL" id="CZT18100.1"/>
    </source>
</evidence>
<dbReference type="RefSeq" id="XP_023624990.1">
    <property type="nucleotide sequence ID" value="XM_023769222.1"/>
</dbReference>